<keyword evidence="3 4" id="KW-0732">Signal</keyword>
<dbReference type="EMBL" id="JACHXA010000001">
    <property type="protein sequence ID" value="MBB3064185.1"/>
    <property type="molecule type" value="Genomic_DNA"/>
</dbReference>
<evidence type="ECO:0000256" key="1">
    <source>
        <dbReference type="ARBA" id="ARBA00009023"/>
    </source>
</evidence>
<evidence type="ECO:0000256" key="3">
    <source>
        <dbReference type="ARBA" id="ARBA00022729"/>
    </source>
</evidence>
<evidence type="ECO:0000256" key="2">
    <source>
        <dbReference type="ARBA" id="ARBA00022448"/>
    </source>
</evidence>
<dbReference type="GO" id="GO:0055085">
    <property type="term" value="P:transmembrane transport"/>
    <property type="evidence" value="ECO:0007669"/>
    <property type="project" value="InterPro"/>
</dbReference>
<name>A0A839ST66_9PROT</name>
<feature type="signal peptide" evidence="4">
    <location>
        <begin position="1"/>
        <end position="24"/>
    </location>
</feature>
<keyword evidence="6" id="KW-1185">Reference proteome</keyword>
<organism evidence="5 6">
    <name type="scientific">Limibacillus halophilus</name>
    <dbReference type="NCBI Taxonomy" id="1579333"/>
    <lineage>
        <taxon>Bacteria</taxon>
        <taxon>Pseudomonadati</taxon>
        <taxon>Pseudomonadota</taxon>
        <taxon>Alphaproteobacteria</taxon>
        <taxon>Rhodospirillales</taxon>
        <taxon>Rhodovibrionaceae</taxon>
        <taxon>Limibacillus</taxon>
    </lineage>
</organism>
<dbReference type="PANTHER" id="PTHR33376">
    <property type="match status" value="1"/>
</dbReference>
<dbReference type="PANTHER" id="PTHR33376:SF7">
    <property type="entry name" value="C4-DICARBOXYLATE-BINDING PROTEIN DCTB"/>
    <property type="match status" value="1"/>
</dbReference>
<dbReference type="CDD" id="cd13666">
    <property type="entry name" value="PBP2_TRAP_DctP_like_1"/>
    <property type="match status" value="1"/>
</dbReference>
<dbReference type="AlphaFoldDB" id="A0A839ST66"/>
<protein>
    <submittedName>
        <fullName evidence="5">TRAP-type C4-dicarboxylate transport system substrate-binding protein</fullName>
    </submittedName>
</protein>
<comment type="caution">
    <text evidence="5">The sequence shown here is derived from an EMBL/GenBank/DDBJ whole genome shotgun (WGS) entry which is preliminary data.</text>
</comment>
<dbReference type="Pfam" id="PF03480">
    <property type="entry name" value="DctP"/>
    <property type="match status" value="1"/>
</dbReference>
<evidence type="ECO:0000256" key="4">
    <source>
        <dbReference type="SAM" id="SignalP"/>
    </source>
</evidence>
<dbReference type="InterPro" id="IPR018389">
    <property type="entry name" value="DctP_fam"/>
</dbReference>
<sequence length="377" mass="40748">MKFNIRAAGMGLAAALAMTTGAQAATEINASIWFPDTHPLTKYGYVEWAKTLEAASNGDIKVNLFTGTALLPPNAHLSGLQDGIAHLTYHAGTYTPTDLPEDNTLSILGFGLRDIMTSSFAVTDFFMNDPEMKARFDSLGIVFAGGYATPQYTIMCAKEVKSLDDMKGLKIRMPGPVHAEWARSIGAVPVSVPSSEMFTGLERGQLDCASNAANDLKSRSLWDVAKYTYNIPLGVYFAGWEYAFNKDFWGDLEAGQRRIILDTISDTLVDTMIGYVNAAEEALAEAPSHGVTVTQASAEDLAATNEFAANIVRATAIKEGTERFNVPDPEGLVARFEATLTKWEGLLDGIDRADAAALKKVLKDNLYSRIDAASYGN</sequence>
<feature type="chain" id="PRO_5032383010" evidence="4">
    <location>
        <begin position="25"/>
        <end position="377"/>
    </location>
</feature>
<dbReference type="RefSeq" id="WP_221205675.1">
    <property type="nucleotide sequence ID" value="NZ_JACHXA010000001.1"/>
</dbReference>
<dbReference type="Gene3D" id="3.40.190.170">
    <property type="entry name" value="Bacterial extracellular solute-binding protein, family 7"/>
    <property type="match status" value="1"/>
</dbReference>
<accession>A0A839ST66</accession>
<dbReference type="NCBIfam" id="NF037995">
    <property type="entry name" value="TRAP_S1"/>
    <property type="match status" value="1"/>
</dbReference>
<gene>
    <name evidence="5" type="ORF">FHR98_000450</name>
</gene>
<evidence type="ECO:0000313" key="5">
    <source>
        <dbReference type="EMBL" id="MBB3064185.1"/>
    </source>
</evidence>
<reference evidence="5 6" key="1">
    <citation type="submission" date="2020-08" db="EMBL/GenBank/DDBJ databases">
        <title>Genomic Encyclopedia of Type Strains, Phase III (KMG-III): the genomes of soil and plant-associated and newly described type strains.</title>
        <authorList>
            <person name="Whitman W."/>
        </authorList>
    </citation>
    <scope>NUCLEOTIDE SEQUENCE [LARGE SCALE GENOMIC DNA]</scope>
    <source>
        <strain evidence="5 6">CECT 8803</strain>
    </source>
</reference>
<comment type="similarity">
    <text evidence="1">Belongs to the bacterial solute-binding protein 7 family.</text>
</comment>
<proteinExistence type="inferred from homology"/>
<keyword evidence="2" id="KW-0813">Transport</keyword>
<dbReference type="InterPro" id="IPR038404">
    <property type="entry name" value="TRAP_DctP_sf"/>
</dbReference>
<evidence type="ECO:0000313" key="6">
    <source>
        <dbReference type="Proteomes" id="UP000581135"/>
    </source>
</evidence>
<dbReference type="Proteomes" id="UP000581135">
    <property type="component" value="Unassembled WGS sequence"/>
</dbReference>